<accession>A0ABY9LHV1</accession>
<reference evidence="2" key="1">
    <citation type="submission" date="2022-10" db="EMBL/GenBank/DDBJ databases">
        <title>Streptococcus didelphis as causative of fatal infections in opossums (Didelphis albiventris).</title>
        <authorList>
            <person name="Breyer G.M."/>
            <person name="Da Silva M.E.R.J."/>
            <person name="Siqueira F.M."/>
        </authorList>
    </citation>
    <scope>NUCLEOTIDE SEQUENCE [LARGE SCALE GENOMIC DNA]</scope>
    <source>
        <strain evidence="2">LBVP101/21</strain>
    </source>
</reference>
<name>A0ABY9LHV1_9STRE</name>
<gene>
    <name evidence="1" type="ORF">N1496_02095</name>
</gene>
<dbReference type="Proteomes" id="UP001238096">
    <property type="component" value="Chromosome"/>
</dbReference>
<protein>
    <submittedName>
        <fullName evidence="1">Uncharacterized protein</fullName>
    </submittedName>
</protein>
<proteinExistence type="predicted"/>
<evidence type="ECO:0000313" key="1">
    <source>
        <dbReference type="EMBL" id="WMB28422.1"/>
    </source>
</evidence>
<sequence>MKLLSKKSIGDNDSQDISLNKNLRRRFQLLAGIFSSENLK</sequence>
<keyword evidence="2" id="KW-1185">Reference proteome</keyword>
<dbReference type="EMBL" id="CP110509">
    <property type="protein sequence ID" value="WMB28422.1"/>
    <property type="molecule type" value="Genomic_DNA"/>
</dbReference>
<organism evidence="1 2">
    <name type="scientific">Streptococcus didelphis</name>
    <dbReference type="NCBI Taxonomy" id="102886"/>
    <lineage>
        <taxon>Bacteria</taxon>
        <taxon>Bacillati</taxon>
        <taxon>Bacillota</taxon>
        <taxon>Bacilli</taxon>
        <taxon>Lactobacillales</taxon>
        <taxon>Streptococcaceae</taxon>
        <taxon>Streptococcus</taxon>
    </lineage>
</organism>
<dbReference type="RefSeq" id="WP_018365727.1">
    <property type="nucleotide sequence ID" value="NZ_CP104407.1"/>
</dbReference>
<evidence type="ECO:0000313" key="2">
    <source>
        <dbReference type="Proteomes" id="UP001238096"/>
    </source>
</evidence>